<gene>
    <name evidence="2" type="ORF">K443DRAFT_4324</name>
</gene>
<protein>
    <submittedName>
        <fullName evidence="2">Uncharacterized protein</fullName>
    </submittedName>
</protein>
<sequence>MAEIMNTRGQHISSTFFPRRKHAFRPSSGPIRRLITGVPTFEGPGESVAEISDVLLNVDRVSKEQAKLKHGIGESSDNFLESFAKFEEEHPDFIILSRLGKYTVISTQTAFMCSQLVNGPLNGMVSDAAHGFWKDRKALLMVSSTYSPVLHCWVPGVVSYTNGASTNHFAAHFLAVLQSITREAEGRNISIMDFSEAERSGFINGFIQFWTMRVNNTRTAEELAEAAKAILCGCEEHFRAAVTRVSRINGAVGPNKVEAFKTRALGLLSVASGDEFDKQANLIIQDFPKLKPWMEWWMRPSHATMLFSSQRLMEEHVVESMPNTTNAEEAMHWRFYSATGRDHSFMHGMNSLYKIAMDFERQFDAVNKGIPIRYRQPEAWKVIAAEIGRTKPTCAEKPNEKKRKKNDGRPPDTIKELLNKSTN</sequence>
<dbReference type="EMBL" id="KN838566">
    <property type="protein sequence ID" value="KIK04782.1"/>
    <property type="molecule type" value="Genomic_DNA"/>
</dbReference>
<evidence type="ECO:0000313" key="2">
    <source>
        <dbReference type="EMBL" id="KIK04782.1"/>
    </source>
</evidence>
<dbReference type="STRING" id="1095629.A0A0C9Y3W8"/>
<evidence type="ECO:0000313" key="3">
    <source>
        <dbReference type="Proteomes" id="UP000054477"/>
    </source>
</evidence>
<reference evidence="2 3" key="1">
    <citation type="submission" date="2014-04" db="EMBL/GenBank/DDBJ databases">
        <authorList>
            <consortium name="DOE Joint Genome Institute"/>
            <person name="Kuo A."/>
            <person name="Kohler A."/>
            <person name="Nagy L.G."/>
            <person name="Floudas D."/>
            <person name="Copeland A."/>
            <person name="Barry K.W."/>
            <person name="Cichocki N."/>
            <person name="Veneault-Fourrey C."/>
            <person name="LaButti K."/>
            <person name="Lindquist E.A."/>
            <person name="Lipzen A."/>
            <person name="Lundell T."/>
            <person name="Morin E."/>
            <person name="Murat C."/>
            <person name="Sun H."/>
            <person name="Tunlid A."/>
            <person name="Henrissat B."/>
            <person name="Grigoriev I.V."/>
            <person name="Hibbett D.S."/>
            <person name="Martin F."/>
            <person name="Nordberg H.P."/>
            <person name="Cantor M.N."/>
            <person name="Hua S.X."/>
        </authorList>
    </citation>
    <scope>NUCLEOTIDE SEQUENCE [LARGE SCALE GENOMIC DNA]</scope>
    <source>
        <strain evidence="2 3">LaAM-08-1</strain>
    </source>
</reference>
<evidence type="ECO:0000256" key="1">
    <source>
        <dbReference type="SAM" id="MobiDB-lite"/>
    </source>
</evidence>
<feature type="region of interest" description="Disordered" evidence="1">
    <location>
        <begin position="391"/>
        <end position="423"/>
    </location>
</feature>
<feature type="compositionally biased region" description="Basic and acidic residues" evidence="1">
    <location>
        <begin position="407"/>
        <end position="423"/>
    </location>
</feature>
<name>A0A0C9Y3W8_9AGAR</name>
<dbReference type="Proteomes" id="UP000054477">
    <property type="component" value="Unassembled WGS sequence"/>
</dbReference>
<reference evidence="3" key="2">
    <citation type="submission" date="2015-01" db="EMBL/GenBank/DDBJ databases">
        <title>Evolutionary Origins and Diversification of the Mycorrhizal Mutualists.</title>
        <authorList>
            <consortium name="DOE Joint Genome Institute"/>
            <consortium name="Mycorrhizal Genomics Consortium"/>
            <person name="Kohler A."/>
            <person name="Kuo A."/>
            <person name="Nagy L.G."/>
            <person name="Floudas D."/>
            <person name="Copeland A."/>
            <person name="Barry K.W."/>
            <person name="Cichocki N."/>
            <person name="Veneault-Fourrey C."/>
            <person name="LaButti K."/>
            <person name="Lindquist E.A."/>
            <person name="Lipzen A."/>
            <person name="Lundell T."/>
            <person name="Morin E."/>
            <person name="Murat C."/>
            <person name="Riley R."/>
            <person name="Ohm R."/>
            <person name="Sun H."/>
            <person name="Tunlid A."/>
            <person name="Henrissat B."/>
            <person name="Grigoriev I.V."/>
            <person name="Hibbett D.S."/>
            <person name="Martin F."/>
        </authorList>
    </citation>
    <scope>NUCLEOTIDE SEQUENCE [LARGE SCALE GENOMIC DNA]</scope>
    <source>
        <strain evidence="3">LaAM-08-1</strain>
    </source>
</reference>
<dbReference type="HOGENOM" id="CLU_649021_0_0_1"/>
<dbReference type="AlphaFoldDB" id="A0A0C9Y3W8"/>
<dbReference type="OrthoDB" id="2624269at2759"/>
<keyword evidence="3" id="KW-1185">Reference proteome</keyword>
<accession>A0A0C9Y3W8</accession>
<organism evidence="2 3">
    <name type="scientific">Laccaria amethystina LaAM-08-1</name>
    <dbReference type="NCBI Taxonomy" id="1095629"/>
    <lineage>
        <taxon>Eukaryota</taxon>
        <taxon>Fungi</taxon>
        <taxon>Dikarya</taxon>
        <taxon>Basidiomycota</taxon>
        <taxon>Agaricomycotina</taxon>
        <taxon>Agaricomycetes</taxon>
        <taxon>Agaricomycetidae</taxon>
        <taxon>Agaricales</taxon>
        <taxon>Agaricineae</taxon>
        <taxon>Hydnangiaceae</taxon>
        <taxon>Laccaria</taxon>
    </lineage>
</organism>
<proteinExistence type="predicted"/>